<dbReference type="Proteomes" id="UP001153709">
    <property type="component" value="Chromosome 1"/>
</dbReference>
<dbReference type="PROSITE" id="PS50181">
    <property type="entry name" value="FBOX"/>
    <property type="match status" value="1"/>
</dbReference>
<dbReference type="Pfam" id="PF12937">
    <property type="entry name" value="F-box-like"/>
    <property type="match status" value="1"/>
</dbReference>
<dbReference type="InterPro" id="IPR001810">
    <property type="entry name" value="F-box_dom"/>
</dbReference>
<evidence type="ECO:0000313" key="3">
    <source>
        <dbReference type="EMBL" id="CAG9827352.1"/>
    </source>
</evidence>
<evidence type="ECO:0000259" key="2">
    <source>
        <dbReference type="PROSITE" id="PS50181"/>
    </source>
</evidence>
<dbReference type="InterPro" id="IPR036047">
    <property type="entry name" value="F-box-like_dom_sf"/>
</dbReference>
<dbReference type="PANTHER" id="PTHR13318:SF190">
    <property type="entry name" value="PARTNER OF PAIRED, ISOFORM B"/>
    <property type="match status" value="1"/>
</dbReference>
<dbReference type="EMBL" id="OU898276">
    <property type="protein sequence ID" value="CAG9827352.1"/>
    <property type="molecule type" value="Genomic_DNA"/>
</dbReference>
<dbReference type="SUPFAM" id="SSF52047">
    <property type="entry name" value="RNI-like"/>
    <property type="match status" value="1"/>
</dbReference>
<dbReference type="Gene3D" id="3.80.10.10">
    <property type="entry name" value="Ribonuclease Inhibitor"/>
    <property type="match status" value="2"/>
</dbReference>
<dbReference type="InterPro" id="IPR006553">
    <property type="entry name" value="Leu-rich_rpt_Cys-con_subtyp"/>
</dbReference>
<keyword evidence="1" id="KW-0833">Ubl conjugation pathway</keyword>
<organism evidence="3 4">
    <name type="scientific">Diabrotica balteata</name>
    <name type="common">Banded cucumber beetle</name>
    <dbReference type="NCBI Taxonomy" id="107213"/>
    <lineage>
        <taxon>Eukaryota</taxon>
        <taxon>Metazoa</taxon>
        <taxon>Ecdysozoa</taxon>
        <taxon>Arthropoda</taxon>
        <taxon>Hexapoda</taxon>
        <taxon>Insecta</taxon>
        <taxon>Pterygota</taxon>
        <taxon>Neoptera</taxon>
        <taxon>Endopterygota</taxon>
        <taxon>Coleoptera</taxon>
        <taxon>Polyphaga</taxon>
        <taxon>Cucujiformia</taxon>
        <taxon>Chrysomeloidea</taxon>
        <taxon>Chrysomelidae</taxon>
        <taxon>Galerucinae</taxon>
        <taxon>Diabroticina</taxon>
        <taxon>Diabroticites</taxon>
        <taxon>Diabrotica</taxon>
    </lineage>
</organism>
<dbReference type="CDD" id="cd09917">
    <property type="entry name" value="F-box_SF"/>
    <property type="match status" value="1"/>
</dbReference>
<dbReference type="SUPFAM" id="SSF81383">
    <property type="entry name" value="F-box domain"/>
    <property type="match status" value="1"/>
</dbReference>
<sequence length="600" mass="69369">MNTTKEAVNLSTRRRVEYYVHKVKDYSSRYNHIGSFHYAPCNLVGKYELYPSYGDFPECYCLKNYGNWWKQSKTYQPNYRPQDYDCLGAEDYITVEFEESLVPSDICIYEIFNPGAVVRIRGKLSTESKSKWILLWEGPSEKIPPISRKFHQKIRNVDSLINTLCIEFNPTHLEYHYAVEAILMGGYQARSMLEAKILGKGLLSFIGNFGSRLNCQDPKESTAETSMLDSSTPSLCLPEVKPMLLEDPCTDNRADYFLNLPNEIILHIFQYLDLKSLSRCAIVNKRWNDISRDALLYQNLNLRPYWYLVNCNTILYFRSRCKFVKKFDVSWCGNDIPHFSSAVEGFLAENNHSITHLSMSSCKFLNENIFQIVSMCSELVDLRLRYTSGWNLLERPLLSDLQKLVTLDLSSTDIHDDEVIAILQGNPNLEVLNLDLCQKLQRLDEIVQTAVEYNKKLSAWSCWKSCSITPEGVRHLGRCHNLKEIDLGWCLNYKDPGDSLTIIAQGCPKLERLILSAWRGLNDALLAPIITSCKELKHLDILGSRNITSHTCEKALRLLPKLQLLDLCYSFCITQNEVNLWRRQYPHVTIQFFSFEHINQ</sequence>
<gene>
    <name evidence="3" type="ORF">DIABBA_LOCUS1353</name>
</gene>
<dbReference type="GO" id="GO:0031146">
    <property type="term" value="P:SCF-dependent proteasomal ubiquitin-dependent protein catabolic process"/>
    <property type="evidence" value="ECO:0007669"/>
    <property type="project" value="TreeGrafter"/>
</dbReference>
<proteinExistence type="predicted"/>
<keyword evidence="4" id="KW-1185">Reference proteome</keyword>
<dbReference type="InterPro" id="IPR032675">
    <property type="entry name" value="LRR_dom_sf"/>
</dbReference>
<name>A0A9N9SQD4_DIABA</name>
<accession>A0A9N9SQD4</accession>
<dbReference type="PANTHER" id="PTHR13318">
    <property type="entry name" value="PARTNER OF PAIRED, ISOFORM B-RELATED"/>
    <property type="match status" value="1"/>
</dbReference>
<dbReference type="OrthoDB" id="2153609at2759"/>
<dbReference type="GO" id="GO:0019005">
    <property type="term" value="C:SCF ubiquitin ligase complex"/>
    <property type="evidence" value="ECO:0007669"/>
    <property type="project" value="TreeGrafter"/>
</dbReference>
<evidence type="ECO:0000313" key="4">
    <source>
        <dbReference type="Proteomes" id="UP001153709"/>
    </source>
</evidence>
<dbReference type="AlphaFoldDB" id="A0A9N9SQD4"/>
<reference evidence="3" key="1">
    <citation type="submission" date="2022-01" db="EMBL/GenBank/DDBJ databases">
        <authorList>
            <person name="King R."/>
        </authorList>
    </citation>
    <scope>NUCLEOTIDE SEQUENCE</scope>
</reference>
<dbReference type="Pfam" id="PF25372">
    <property type="entry name" value="DUF7885"/>
    <property type="match status" value="1"/>
</dbReference>
<protein>
    <recommendedName>
        <fullName evidence="2">F-box domain-containing protein</fullName>
    </recommendedName>
</protein>
<evidence type="ECO:0000256" key="1">
    <source>
        <dbReference type="ARBA" id="ARBA00022786"/>
    </source>
</evidence>
<dbReference type="InterPro" id="IPR057207">
    <property type="entry name" value="FBXL15_LRR"/>
</dbReference>
<dbReference type="SMART" id="SM00367">
    <property type="entry name" value="LRR_CC"/>
    <property type="match status" value="3"/>
</dbReference>
<dbReference type="SMART" id="SM00256">
    <property type="entry name" value="FBOX"/>
    <property type="match status" value="1"/>
</dbReference>
<feature type="domain" description="F-box" evidence="2">
    <location>
        <begin position="254"/>
        <end position="300"/>
    </location>
</feature>